<reference evidence="2" key="1">
    <citation type="submission" date="2016-10" db="EMBL/GenBank/DDBJ databases">
        <authorList>
            <person name="Varghese N."/>
            <person name="Submissions S."/>
        </authorList>
    </citation>
    <scope>NUCLEOTIDE SEQUENCE [LARGE SCALE GENOMIC DNA]</scope>
    <source>
        <strain evidence="2">DSM 9751</strain>
    </source>
</reference>
<protein>
    <submittedName>
        <fullName evidence="1">Uncharacterized protein</fullName>
    </submittedName>
</protein>
<evidence type="ECO:0000313" key="2">
    <source>
        <dbReference type="Proteomes" id="UP000198982"/>
    </source>
</evidence>
<name>A0A1H4ZYL1_9PSED</name>
<dbReference type="Proteomes" id="UP000198982">
    <property type="component" value="Unassembled WGS sequence"/>
</dbReference>
<dbReference type="AlphaFoldDB" id="A0A1H4ZYL1"/>
<proteinExistence type="predicted"/>
<accession>A0A1H4ZYL1</accession>
<organism evidence="1 2">
    <name type="scientific">Pseudomonas saponiphila</name>
    <dbReference type="NCBI Taxonomy" id="556534"/>
    <lineage>
        <taxon>Bacteria</taxon>
        <taxon>Pseudomonadati</taxon>
        <taxon>Pseudomonadota</taxon>
        <taxon>Gammaproteobacteria</taxon>
        <taxon>Pseudomonadales</taxon>
        <taxon>Pseudomonadaceae</taxon>
        <taxon>Pseudomonas</taxon>
    </lineage>
</organism>
<keyword evidence="2" id="KW-1185">Reference proteome</keyword>
<gene>
    <name evidence="1" type="ORF">SAMN05216178_6896</name>
</gene>
<evidence type="ECO:0000313" key="1">
    <source>
        <dbReference type="EMBL" id="SED35097.1"/>
    </source>
</evidence>
<dbReference type="EMBL" id="FNTJ01000003">
    <property type="protein sequence ID" value="SED35097.1"/>
    <property type="molecule type" value="Genomic_DNA"/>
</dbReference>
<sequence>MKRANDLKEAELRSQGVIIESRRADEAEA</sequence>